<dbReference type="InterPro" id="IPR010992">
    <property type="entry name" value="IHF-like_DNA-bd_dom_sf"/>
</dbReference>
<dbReference type="InterPro" id="IPR005902">
    <property type="entry name" value="HU_DNA-bd_put"/>
</dbReference>
<feature type="domain" description="HU" evidence="3">
    <location>
        <begin position="6"/>
        <end position="118"/>
    </location>
</feature>
<evidence type="ECO:0000313" key="5">
    <source>
        <dbReference type="Proteomes" id="UP000029538"/>
    </source>
</evidence>
<dbReference type="SUPFAM" id="SSF47729">
    <property type="entry name" value="IHF-like DNA-binding proteins"/>
    <property type="match status" value="1"/>
</dbReference>
<dbReference type="EMBL" id="JRNR01000091">
    <property type="protein sequence ID" value="KGF48549.1"/>
    <property type="molecule type" value="Genomic_DNA"/>
</dbReference>
<protein>
    <submittedName>
        <fullName evidence="4">Histidinol phosphate phosphatase</fullName>
    </submittedName>
</protein>
<dbReference type="Pfam" id="PF18291">
    <property type="entry name" value="HU-HIG"/>
    <property type="match status" value="1"/>
</dbReference>
<reference evidence="4 5" key="1">
    <citation type="submission" date="2014-07" db="EMBL/GenBank/DDBJ databases">
        <authorList>
            <person name="McCorrison J."/>
            <person name="Sanka R."/>
            <person name="Torralba M."/>
            <person name="Gillis M."/>
            <person name="Haft D.H."/>
            <person name="Methe B."/>
            <person name="Sutton G."/>
            <person name="Nelson K.E."/>
        </authorList>
    </citation>
    <scope>NUCLEOTIDE SEQUENCE [LARGE SCALE GENOMIC DNA]</scope>
    <source>
        <strain evidence="4 5">DNF00882</strain>
    </source>
</reference>
<dbReference type="RefSeq" id="WP_036884097.1">
    <property type="nucleotide sequence ID" value="NZ_JRNR01000091.1"/>
</dbReference>
<name>A0A096CT91_9BACT</name>
<evidence type="ECO:0000256" key="2">
    <source>
        <dbReference type="SAM" id="MobiDB-lite"/>
    </source>
</evidence>
<keyword evidence="1" id="KW-0238">DNA-binding</keyword>
<proteinExistence type="predicted"/>
<dbReference type="Proteomes" id="UP000029538">
    <property type="component" value="Unassembled WGS sequence"/>
</dbReference>
<dbReference type="InterPro" id="IPR041607">
    <property type="entry name" value="HU-HIG"/>
</dbReference>
<sequence length="150" mass="16749">MTKCLNFTLREQKMSVGSKKGQKVFIARPTDRQRVSHRQFCEEVAHATTFTGAEVEAVLRLAAEMAKHHVESGESVDFGDIGTLSPSFKSKAVDHIEDFNATRDIKKPMVKLRPSARYFKLEGVTYERVEAKTKTTKGNKPSGGDTQPHP</sequence>
<accession>A0A096CT91</accession>
<evidence type="ECO:0000313" key="4">
    <source>
        <dbReference type="EMBL" id="KGF48549.1"/>
    </source>
</evidence>
<evidence type="ECO:0000256" key="1">
    <source>
        <dbReference type="ARBA" id="ARBA00023125"/>
    </source>
</evidence>
<gene>
    <name evidence="4" type="ORF">HMPREF0654_08955</name>
</gene>
<comment type="caution">
    <text evidence="4">The sequence shown here is derived from an EMBL/GenBank/DDBJ whole genome shotgun (WGS) entry which is preliminary data.</text>
</comment>
<feature type="region of interest" description="Disordered" evidence="2">
    <location>
        <begin position="130"/>
        <end position="150"/>
    </location>
</feature>
<organism evidence="4 5">
    <name type="scientific">Prevotella disiens DNF00882</name>
    <dbReference type="NCBI Taxonomy" id="1401075"/>
    <lineage>
        <taxon>Bacteria</taxon>
        <taxon>Pseudomonadati</taxon>
        <taxon>Bacteroidota</taxon>
        <taxon>Bacteroidia</taxon>
        <taxon>Bacteroidales</taxon>
        <taxon>Prevotellaceae</taxon>
        <taxon>Prevotella</taxon>
    </lineage>
</organism>
<dbReference type="GO" id="GO:0003677">
    <property type="term" value="F:DNA binding"/>
    <property type="evidence" value="ECO:0007669"/>
    <property type="project" value="UniProtKB-KW"/>
</dbReference>
<dbReference type="AlphaFoldDB" id="A0A096CT91"/>
<evidence type="ECO:0000259" key="3">
    <source>
        <dbReference type="Pfam" id="PF18291"/>
    </source>
</evidence>
<dbReference type="NCBIfam" id="TIGR01201">
    <property type="entry name" value="HU_rel"/>
    <property type="match status" value="1"/>
</dbReference>